<dbReference type="Proteomes" id="UP001154078">
    <property type="component" value="Chromosome 1"/>
</dbReference>
<feature type="compositionally biased region" description="Polar residues" evidence="1">
    <location>
        <begin position="106"/>
        <end position="127"/>
    </location>
</feature>
<dbReference type="EMBL" id="OV121132">
    <property type="protein sequence ID" value="CAH0546644.1"/>
    <property type="molecule type" value="Genomic_DNA"/>
</dbReference>
<accession>A0A9P0ARD1</accession>
<evidence type="ECO:0000313" key="2">
    <source>
        <dbReference type="EMBL" id="CAH0546644.1"/>
    </source>
</evidence>
<gene>
    <name evidence="2" type="ORF">MELIAE_LOCUS764</name>
</gene>
<organism evidence="2 3">
    <name type="scientific">Brassicogethes aeneus</name>
    <name type="common">Rape pollen beetle</name>
    <name type="synonym">Meligethes aeneus</name>
    <dbReference type="NCBI Taxonomy" id="1431903"/>
    <lineage>
        <taxon>Eukaryota</taxon>
        <taxon>Metazoa</taxon>
        <taxon>Ecdysozoa</taxon>
        <taxon>Arthropoda</taxon>
        <taxon>Hexapoda</taxon>
        <taxon>Insecta</taxon>
        <taxon>Pterygota</taxon>
        <taxon>Neoptera</taxon>
        <taxon>Endopterygota</taxon>
        <taxon>Coleoptera</taxon>
        <taxon>Polyphaga</taxon>
        <taxon>Cucujiformia</taxon>
        <taxon>Nitidulidae</taxon>
        <taxon>Meligethinae</taxon>
        <taxon>Brassicogethes</taxon>
    </lineage>
</organism>
<dbReference type="AlphaFoldDB" id="A0A9P0ARD1"/>
<feature type="compositionally biased region" description="Low complexity" evidence="1">
    <location>
        <begin position="1"/>
        <end position="21"/>
    </location>
</feature>
<feature type="compositionally biased region" description="Basic and acidic residues" evidence="1">
    <location>
        <begin position="343"/>
        <end position="355"/>
    </location>
</feature>
<name>A0A9P0ARD1_BRAAE</name>
<dbReference type="OrthoDB" id="6736245at2759"/>
<evidence type="ECO:0000313" key="3">
    <source>
        <dbReference type="Proteomes" id="UP001154078"/>
    </source>
</evidence>
<keyword evidence="3" id="KW-1185">Reference proteome</keyword>
<proteinExistence type="predicted"/>
<feature type="compositionally biased region" description="Basic and acidic residues" evidence="1">
    <location>
        <begin position="70"/>
        <end position="85"/>
    </location>
</feature>
<evidence type="ECO:0000256" key="1">
    <source>
        <dbReference type="SAM" id="MobiDB-lite"/>
    </source>
</evidence>
<feature type="region of interest" description="Disordered" evidence="1">
    <location>
        <begin position="343"/>
        <end position="366"/>
    </location>
</feature>
<reference evidence="2" key="1">
    <citation type="submission" date="2021-12" db="EMBL/GenBank/DDBJ databases">
        <authorList>
            <person name="King R."/>
        </authorList>
    </citation>
    <scope>NUCLEOTIDE SEQUENCE</scope>
</reference>
<sequence length="366" mass="41502">MSDGDSNQSSQSNSSGSSSNQPYFNLDSKESLDLSLTLNRSGTVRRVSNTSKRDDENKDNEEEMENVNTKLERMSPDAVVPEKVRRSMDSSYRQSLESIHEYRAKTSFSSASTGPTRGSIDSTSSEVTDIAQDKDPDKTSQTASYMSWIESEYFGSSSIHSEDYHEYDSKVGEWNNFWLNYTSARSNFNNNPYFNLSTETKKVCDLSEAKSTCNTQREFMDKNPSNSVMLTVDELNESVKCSQRITEILQNALRRNDQDLEDSINSYYSQSFTRHNSSIRDDDVTNVISRERSFSYAMDIQEVQKQQQKMLLKNAPQSSSTSCINALLNTGVGDILKRVMPKKRDSMTPSEEKSISRIFPDWASAK</sequence>
<feature type="region of interest" description="Disordered" evidence="1">
    <location>
        <begin position="1"/>
        <end position="85"/>
    </location>
</feature>
<feature type="compositionally biased region" description="Polar residues" evidence="1">
    <location>
        <begin position="34"/>
        <end position="50"/>
    </location>
</feature>
<feature type="region of interest" description="Disordered" evidence="1">
    <location>
        <begin position="106"/>
        <end position="139"/>
    </location>
</feature>
<protein>
    <submittedName>
        <fullName evidence="2">Uncharacterized protein</fullName>
    </submittedName>
</protein>